<reference evidence="10" key="1">
    <citation type="submission" date="2015-01" db="EMBL/GenBank/DDBJ databases">
        <title>Transcriptome Assembly of Fopius arisanus.</title>
        <authorList>
            <person name="Geib S."/>
        </authorList>
    </citation>
    <scope>NUCLEOTIDE SEQUENCE</scope>
</reference>
<dbReference type="PANTHER" id="PTHR33050">
    <property type="entry name" value="REVERSE TRANSCRIPTASE DOMAIN-CONTAINING PROTEIN"/>
    <property type="match status" value="1"/>
</dbReference>
<proteinExistence type="predicted"/>
<keyword evidence="2" id="KW-0548">Nucleotidyltransferase</keyword>
<dbReference type="PANTHER" id="PTHR33050:SF7">
    <property type="entry name" value="RIBONUCLEASE H"/>
    <property type="match status" value="1"/>
</dbReference>
<evidence type="ECO:0000313" key="8">
    <source>
        <dbReference type="EMBL" id="JAG77191.1"/>
    </source>
</evidence>
<dbReference type="EMBL" id="GBYB01007425">
    <property type="protein sequence ID" value="JAG77192.1"/>
    <property type="molecule type" value="Transcribed_RNA"/>
</dbReference>
<dbReference type="AlphaFoldDB" id="A0A0C9RKJ3"/>
<dbReference type="PROSITE" id="PS50878">
    <property type="entry name" value="RT_POL"/>
    <property type="match status" value="1"/>
</dbReference>
<dbReference type="InterPro" id="IPR043128">
    <property type="entry name" value="Rev_trsase/Diguanyl_cyclase"/>
</dbReference>
<keyword evidence="4" id="KW-0255">Endonuclease</keyword>
<evidence type="ECO:0000313" key="9">
    <source>
        <dbReference type="EMBL" id="JAG77192.1"/>
    </source>
</evidence>
<dbReference type="Pfam" id="PF17917">
    <property type="entry name" value="RT_RNaseH"/>
    <property type="match status" value="1"/>
</dbReference>
<gene>
    <name evidence="10" type="primary">Tf2-1_3</name>
    <name evidence="9" type="synonym">Tf2-1_1</name>
    <name evidence="8" type="synonym">Tf2-1_4</name>
    <name evidence="8" type="ORF">g.43328</name>
    <name evidence="10" type="ORF">g.43342</name>
    <name evidence="9" type="ORF">g.43350</name>
</gene>
<protein>
    <submittedName>
        <fullName evidence="9">Tf2-1_1 protein</fullName>
    </submittedName>
    <submittedName>
        <fullName evidence="10">Tf2-1_3 protein</fullName>
    </submittedName>
    <submittedName>
        <fullName evidence="8">Tf2-1_4 protein</fullName>
    </submittedName>
</protein>
<evidence type="ECO:0000256" key="1">
    <source>
        <dbReference type="ARBA" id="ARBA00022679"/>
    </source>
</evidence>
<dbReference type="EMBL" id="GBYB01007424">
    <property type="protein sequence ID" value="JAG77191.1"/>
    <property type="molecule type" value="Transcribed_RNA"/>
</dbReference>
<keyword evidence="5" id="KW-0378">Hydrolase</keyword>
<dbReference type="CDD" id="cd09275">
    <property type="entry name" value="RNase_HI_RT_DIRS1"/>
    <property type="match status" value="1"/>
</dbReference>
<dbReference type="GO" id="GO:0071897">
    <property type="term" value="P:DNA biosynthetic process"/>
    <property type="evidence" value="ECO:0007669"/>
    <property type="project" value="UniProtKB-ARBA"/>
</dbReference>
<keyword evidence="3" id="KW-0540">Nuclease</keyword>
<evidence type="ECO:0000256" key="5">
    <source>
        <dbReference type="ARBA" id="ARBA00022801"/>
    </source>
</evidence>
<dbReference type="InterPro" id="IPR041373">
    <property type="entry name" value="RT_RNaseH"/>
</dbReference>
<dbReference type="InterPro" id="IPR052055">
    <property type="entry name" value="Hepadnavirus_pol/RT"/>
</dbReference>
<sequence>MGEFERFFSRIRKNLFNLLNLVAFAPNCRVTPEPSLNLNLQEKPQLVLPLASREINLQERPQKKITQKGGSAHIGKPDYWFRGGQLSRFIPQWTDLGAPKHILDVLKGYSIPFVQKPPTIPLTGKILRQHATKISPEMSKEIRHMLRQGVLEKAFWETGFISPMFLIPKTDGKFRQIFNLRCLNEYLQPPKFRLINQRKIPYFLQKDDFLAKIDLSQAYLHIPIKLSHRRFLCLSYKDQLFNITCLPFGLSTAPLAFSRITNWIADVLRQKGIRVVVYLDDFLLAHQDAQQLQNQIQMAMGLLRSLGWAVNEEKSTINPTHKVEFLGIIWDTHRNEMILPSAKKERILRNVQKILSSGRWNWQQSTSLLGLLNFAALVTPLGRLFSRQLQRGSRQLSRKFPRKSFPLSDASRSDCVWWKENIHQTRLIFTPDPDIFLTTDASLTGWGFQLEDVHQAGTWSEEQELWHINRKELFTVSLAIQRFKEHLRGRSVMVQSDNRTTVAYIKNQGGTRSQTLLRVVKDLWMLLDQYKIHLVPFFLPGVYNTLADRLSRNLPLPDWHLSSAMTGMIFRKWGTPEIDLFATHQSRIVPRYVSMDARDQGAEFINAFSRAWTVTLAWVFPPPPLIPKILHHLNSARGTFLVIAPRWEKTFWRGDLKNRSLAAPFQLFNLEENLVDLSTGLPPQNAKELVLEVWKVRGGVPT</sequence>
<dbReference type="InterPro" id="IPR043502">
    <property type="entry name" value="DNA/RNA_pol_sf"/>
</dbReference>
<dbReference type="EMBL" id="GBYB01007426">
    <property type="protein sequence ID" value="JAG77193.1"/>
    <property type="molecule type" value="Transcribed_RNA"/>
</dbReference>
<dbReference type="InterPro" id="IPR000477">
    <property type="entry name" value="RT_dom"/>
</dbReference>
<dbReference type="Gene3D" id="3.10.10.10">
    <property type="entry name" value="HIV Type 1 Reverse Transcriptase, subunit A, domain 1"/>
    <property type="match status" value="1"/>
</dbReference>
<dbReference type="SUPFAM" id="SSF56672">
    <property type="entry name" value="DNA/RNA polymerases"/>
    <property type="match status" value="1"/>
</dbReference>
<evidence type="ECO:0000256" key="6">
    <source>
        <dbReference type="ARBA" id="ARBA00022918"/>
    </source>
</evidence>
<feature type="domain" description="Reverse transcriptase" evidence="7">
    <location>
        <begin position="148"/>
        <end position="330"/>
    </location>
</feature>
<keyword evidence="6" id="KW-0695">RNA-directed DNA polymerase</keyword>
<evidence type="ECO:0000256" key="3">
    <source>
        <dbReference type="ARBA" id="ARBA00022722"/>
    </source>
</evidence>
<evidence type="ECO:0000256" key="2">
    <source>
        <dbReference type="ARBA" id="ARBA00022695"/>
    </source>
</evidence>
<accession>A0A0C9RKJ3</accession>
<dbReference type="Pfam" id="PF00078">
    <property type="entry name" value="RVT_1"/>
    <property type="match status" value="1"/>
</dbReference>
<dbReference type="Gene3D" id="3.30.70.270">
    <property type="match status" value="1"/>
</dbReference>
<evidence type="ECO:0000259" key="7">
    <source>
        <dbReference type="PROSITE" id="PS50878"/>
    </source>
</evidence>
<organism evidence="10">
    <name type="scientific">Fopius arisanus</name>
    <dbReference type="NCBI Taxonomy" id="64838"/>
    <lineage>
        <taxon>Eukaryota</taxon>
        <taxon>Metazoa</taxon>
        <taxon>Ecdysozoa</taxon>
        <taxon>Arthropoda</taxon>
        <taxon>Hexapoda</taxon>
        <taxon>Insecta</taxon>
        <taxon>Pterygota</taxon>
        <taxon>Neoptera</taxon>
        <taxon>Endopterygota</taxon>
        <taxon>Hymenoptera</taxon>
        <taxon>Apocrita</taxon>
        <taxon>Ichneumonoidea</taxon>
        <taxon>Braconidae</taxon>
        <taxon>Opiinae</taxon>
        <taxon>Fopius</taxon>
    </lineage>
</organism>
<evidence type="ECO:0000313" key="10">
    <source>
        <dbReference type="EMBL" id="JAG77193.1"/>
    </source>
</evidence>
<name>A0A0C9RKJ3_9HYME</name>
<evidence type="ECO:0000256" key="4">
    <source>
        <dbReference type="ARBA" id="ARBA00022759"/>
    </source>
</evidence>
<keyword evidence="1" id="KW-0808">Transferase</keyword>